<feature type="transmembrane region" description="Helical" evidence="7">
    <location>
        <begin position="469"/>
        <end position="487"/>
    </location>
</feature>
<comment type="subcellular location">
    <subcellularLocation>
        <location evidence="1">Cell membrane</location>
        <topology evidence="1">Multi-pass membrane protein</topology>
    </subcellularLocation>
</comment>
<dbReference type="InterPro" id="IPR005828">
    <property type="entry name" value="MFS_sugar_transport-like"/>
</dbReference>
<dbReference type="InterPro" id="IPR020846">
    <property type="entry name" value="MFS_dom"/>
</dbReference>
<evidence type="ECO:0000313" key="10">
    <source>
        <dbReference type="Proteomes" id="UP001139263"/>
    </source>
</evidence>
<dbReference type="InterPro" id="IPR036259">
    <property type="entry name" value="MFS_trans_sf"/>
</dbReference>
<name>A0A9X2ABW6_9BACL</name>
<dbReference type="NCBIfam" id="TIGR00711">
    <property type="entry name" value="efflux_EmrB"/>
    <property type="match status" value="1"/>
</dbReference>
<feature type="transmembrane region" description="Helical" evidence="7">
    <location>
        <begin position="327"/>
        <end position="347"/>
    </location>
</feature>
<keyword evidence="6 7" id="KW-0472">Membrane</keyword>
<dbReference type="PRINTS" id="PR01036">
    <property type="entry name" value="TCRTETB"/>
</dbReference>
<feature type="transmembrane region" description="Helical" evidence="7">
    <location>
        <begin position="263"/>
        <end position="283"/>
    </location>
</feature>
<feature type="transmembrane region" description="Helical" evidence="7">
    <location>
        <begin position="162"/>
        <end position="181"/>
    </location>
</feature>
<dbReference type="PANTHER" id="PTHR23501">
    <property type="entry name" value="MAJOR FACILITATOR SUPERFAMILY"/>
    <property type="match status" value="1"/>
</dbReference>
<keyword evidence="2" id="KW-0813">Transport</keyword>
<gene>
    <name evidence="9" type="primary">bmr3</name>
    <name evidence="9" type="ORF">MM817_01474</name>
</gene>
<evidence type="ECO:0000313" key="9">
    <source>
        <dbReference type="EMBL" id="MCI0183204.1"/>
    </source>
</evidence>
<dbReference type="FunFam" id="1.20.1720.10:FF:000004">
    <property type="entry name" value="EmrB/QacA family drug resistance transporter"/>
    <property type="match status" value="1"/>
</dbReference>
<accession>A0A9X2ABW6</accession>
<evidence type="ECO:0000256" key="6">
    <source>
        <dbReference type="ARBA" id="ARBA00023136"/>
    </source>
</evidence>
<dbReference type="GO" id="GO:0005886">
    <property type="term" value="C:plasma membrane"/>
    <property type="evidence" value="ECO:0007669"/>
    <property type="project" value="UniProtKB-SubCell"/>
</dbReference>
<dbReference type="EMBL" id="JALBUF010000003">
    <property type="protein sequence ID" value="MCI0183204.1"/>
    <property type="molecule type" value="Genomic_DNA"/>
</dbReference>
<evidence type="ECO:0000256" key="3">
    <source>
        <dbReference type="ARBA" id="ARBA00022475"/>
    </source>
</evidence>
<feature type="transmembrane region" description="Helical" evidence="7">
    <location>
        <begin position="295"/>
        <end position="315"/>
    </location>
</feature>
<dbReference type="Proteomes" id="UP001139263">
    <property type="component" value="Unassembled WGS sequence"/>
</dbReference>
<dbReference type="PROSITE" id="PS50850">
    <property type="entry name" value="MFS"/>
    <property type="match status" value="1"/>
</dbReference>
<dbReference type="SUPFAM" id="SSF103473">
    <property type="entry name" value="MFS general substrate transporter"/>
    <property type="match status" value="2"/>
</dbReference>
<keyword evidence="5 7" id="KW-1133">Transmembrane helix</keyword>
<keyword evidence="4 7" id="KW-0812">Transmembrane</keyword>
<evidence type="ECO:0000256" key="1">
    <source>
        <dbReference type="ARBA" id="ARBA00004651"/>
    </source>
</evidence>
<protein>
    <submittedName>
        <fullName evidence="9">Multidrug resistance protein 3</fullName>
    </submittedName>
</protein>
<feature type="transmembrane region" description="Helical" evidence="7">
    <location>
        <begin position="219"/>
        <end position="242"/>
    </location>
</feature>
<dbReference type="InterPro" id="IPR004638">
    <property type="entry name" value="EmrB-like"/>
</dbReference>
<evidence type="ECO:0000256" key="2">
    <source>
        <dbReference type="ARBA" id="ARBA00022448"/>
    </source>
</evidence>
<dbReference type="RefSeq" id="WP_241713152.1">
    <property type="nucleotide sequence ID" value="NZ_JALBUF010000003.1"/>
</dbReference>
<keyword evidence="3" id="KW-1003">Cell membrane</keyword>
<dbReference type="Pfam" id="PF07690">
    <property type="entry name" value="MFS_1"/>
    <property type="match status" value="1"/>
</dbReference>
<organism evidence="9 10">
    <name type="scientific">Sulfoacidibacillus ferrooxidans</name>
    <dbReference type="NCBI Taxonomy" id="2005001"/>
    <lineage>
        <taxon>Bacteria</taxon>
        <taxon>Bacillati</taxon>
        <taxon>Bacillota</taxon>
        <taxon>Bacilli</taxon>
        <taxon>Bacillales</taxon>
        <taxon>Alicyclobacillaceae</taxon>
        <taxon>Sulfoacidibacillus</taxon>
    </lineage>
</organism>
<dbReference type="Pfam" id="PF00083">
    <property type="entry name" value="Sugar_tr"/>
    <property type="match status" value="1"/>
</dbReference>
<evidence type="ECO:0000256" key="5">
    <source>
        <dbReference type="ARBA" id="ARBA00022989"/>
    </source>
</evidence>
<dbReference type="GO" id="GO:0022857">
    <property type="term" value="F:transmembrane transporter activity"/>
    <property type="evidence" value="ECO:0007669"/>
    <property type="project" value="InterPro"/>
</dbReference>
<dbReference type="PANTHER" id="PTHR23501:SF191">
    <property type="entry name" value="VACUOLAR BASIC AMINO ACID TRANSPORTER 4"/>
    <property type="match status" value="1"/>
</dbReference>
<feature type="transmembrane region" description="Helical" evidence="7">
    <location>
        <begin position="399"/>
        <end position="421"/>
    </location>
</feature>
<keyword evidence="10" id="KW-1185">Reference proteome</keyword>
<comment type="caution">
    <text evidence="9">The sequence shown here is derived from an EMBL/GenBank/DDBJ whole genome shotgun (WGS) entry which is preliminary data.</text>
</comment>
<feature type="transmembrane region" description="Helical" evidence="7">
    <location>
        <begin position="106"/>
        <end position="126"/>
    </location>
</feature>
<dbReference type="Gene3D" id="1.20.1720.10">
    <property type="entry name" value="Multidrug resistance protein D"/>
    <property type="match status" value="1"/>
</dbReference>
<dbReference type="AlphaFoldDB" id="A0A9X2ABW6"/>
<reference evidence="9" key="1">
    <citation type="submission" date="2022-03" db="EMBL/GenBank/DDBJ databases">
        <title>Draft Genome Sequence of Firmicute Strain S0AB, a Heterotrophic Iron/Sulfur-Oxidizing Extreme Acidophile.</title>
        <authorList>
            <person name="Vergara E."/>
            <person name="Pakostova E."/>
            <person name="Johnson D.B."/>
            <person name="Holmes D.S."/>
        </authorList>
    </citation>
    <scope>NUCLEOTIDE SEQUENCE</scope>
    <source>
        <strain evidence="9">S0AB</strain>
    </source>
</reference>
<feature type="transmembrane region" description="Helical" evidence="7">
    <location>
        <begin position="193"/>
        <end position="213"/>
    </location>
</feature>
<feature type="transmembrane region" description="Helical" evidence="7">
    <location>
        <begin position="38"/>
        <end position="62"/>
    </location>
</feature>
<dbReference type="InterPro" id="IPR011701">
    <property type="entry name" value="MFS"/>
</dbReference>
<feature type="domain" description="Major facilitator superfamily (MFS) profile" evidence="8">
    <location>
        <begin position="9"/>
        <end position="492"/>
    </location>
</feature>
<dbReference type="Gene3D" id="1.20.1250.20">
    <property type="entry name" value="MFS general substrate transporter like domains"/>
    <property type="match status" value="1"/>
</dbReference>
<sequence>MDIRRRRFVLASLLVAMFLSAMEGTIVATAMPTIIGDLGGFALFAWVFSLFLLAQVASIPIYGRLSDVWGRKRVFSIGILIFLLGSLLCGFSHSMTMLIISRAVQGMGAGAVQPVASTIVGDIYPLRERARVQGYISSVWALASIVGPTLGGFIVQTIGWPWIFWINVPIGFVTWLGIYMFHREEITHKKHAIDYIGSLTLVIGTAALILGLVQGGVVWAWTSWQSIVAFVVFILFTVLFIARQKVAPEPILPLYLLTERNVALANGIALIIGGITYGISSFTPTFAQGVLGTSAVVAGLTIASLSVGWPIAASLSGKLILSRGYRFSFMLGLIVTFGATVLYPFLLTPNSSPWWLALGTALFGFGLGLSSTTSLLLVQTAVPYEQRGVSTGVNMFARTLGSSLWVAVLGSVMDSVIAHHIRMKDGLGVHHPVTLDVTNVLLDPSARVKLGSSQLHFLTHALAAGIDQAFWFVCATALIGVVLTVFVSSKIPHQA</sequence>
<feature type="transmembrane region" description="Helical" evidence="7">
    <location>
        <begin position="74"/>
        <end position="100"/>
    </location>
</feature>
<dbReference type="CDD" id="cd17502">
    <property type="entry name" value="MFS_Azr1_MDR_like"/>
    <property type="match status" value="1"/>
</dbReference>
<feature type="transmembrane region" description="Helical" evidence="7">
    <location>
        <begin position="138"/>
        <end position="156"/>
    </location>
</feature>
<evidence type="ECO:0000259" key="8">
    <source>
        <dbReference type="PROSITE" id="PS50850"/>
    </source>
</evidence>
<proteinExistence type="predicted"/>
<feature type="transmembrane region" description="Helical" evidence="7">
    <location>
        <begin position="353"/>
        <end position="378"/>
    </location>
</feature>
<evidence type="ECO:0000256" key="4">
    <source>
        <dbReference type="ARBA" id="ARBA00022692"/>
    </source>
</evidence>
<evidence type="ECO:0000256" key="7">
    <source>
        <dbReference type="SAM" id="Phobius"/>
    </source>
</evidence>